<reference evidence="2 3" key="1">
    <citation type="submission" date="2016-10" db="EMBL/GenBank/DDBJ databases">
        <authorList>
            <person name="de Groot N.N."/>
        </authorList>
    </citation>
    <scope>NUCLEOTIDE SEQUENCE [LARGE SCALE GENOMIC DNA]</scope>
    <source>
        <strain evidence="2 3">LMG 23650</strain>
    </source>
</reference>
<feature type="domain" description="DUF403" evidence="1">
    <location>
        <begin position="2"/>
        <end position="310"/>
    </location>
</feature>
<keyword evidence="3" id="KW-1185">Reference proteome</keyword>
<dbReference type="Pfam" id="PF04168">
    <property type="entry name" value="Alpha-E"/>
    <property type="match status" value="1"/>
</dbReference>
<dbReference type="AlphaFoldDB" id="A0A1I3DDW7"/>
<dbReference type="RefSeq" id="WP_091006545.1">
    <property type="nucleotide sequence ID" value="NZ_CP041743.1"/>
</dbReference>
<protein>
    <submittedName>
        <fullName evidence="2">Uncharacterized conserved protein, Alpha-E superfamily</fullName>
    </submittedName>
</protein>
<name>A0A1I3DDW7_9BURK</name>
<evidence type="ECO:0000313" key="2">
    <source>
        <dbReference type="EMBL" id="SFH84970.1"/>
    </source>
</evidence>
<accession>A0A1I3DDW7</accession>
<proteinExistence type="predicted"/>
<dbReference type="PANTHER" id="PTHR34595">
    <property type="entry name" value="BLR5612 PROTEIN"/>
    <property type="match status" value="1"/>
</dbReference>
<dbReference type="InterPro" id="IPR007296">
    <property type="entry name" value="DUF403"/>
</dbReference>
<organism evidence="2 3">
    <name type="scientific">Paraburkholderia megapolitana</name>
    <dbReference type="NCBI Taxonomy" id="420953"/>
    <lineage>
        <taxon>Bacteria</taxon>
        <taxon>Pseudomonadati</taxon>
        <taxon>Pseudomonadota</taxon>
        <taxon>Betaproteobacteria</taxon>
        <taxon>Burkholderiales</taxon>
        <taxon>Burkholderiaceae</taxon>
        <taxon>Paraburkholderia</taxon>
    </lineage>
</organism>
<dbReference type="InterPro" id="IPR051680">
    <property type="entry name" value="ATP-dep_Glu-Cys_Ligase-2"/>
</dbReference>
<gene>
    <name evidence="2" type="ORF">SAMN05192543_101255</name>
</gene>
<dbReference type="EMBL" id="FOQU01000001">
    <property type="protein sequence ID" value="SFH84970.1"/>
    <property type="molecule type" value="Genomic_DNA"/>
</dbReference>
<sequence>MLLGRTASGLYWMHRYIERAENIARVVDAGLRMALTRASDAPATWLSVVVTSGTEEGFRKKHDVCTADTVSDYLLRDPDNPSSVLSSIEAARSNARMVRTALTREAWESINEAWMVIRRVLAQPIRASELPVVLVQIKREAALIRGTFHGTMLRNEIFDFSRIGTFIERADNTARILDVKYHLLLPAISYVGTTLDNYQWESILRSVDAHRSYRWVYDVQYKPVNIADYLILNGRMPRSLNFCYVNIVENLGYLARDYGVTHPCQQTAHTTLATLRDNTVKRIFAGGLHEFLTGFIAQNNRLGFEIAETYNFD</sequence>
<dbReference type="OrthoDB" id="9803532at2"/>
<evidence type="ECO:0000313" key="3">
    <source>
        <dbReference type="Proteomes" id="UP000199548"/>
    </source>
</evidence>
<dbReference type="PANTHER" id="PTHR34595:SF7">
    <property type="entry name" value="SLL1039 PROTEIN"/>
    <property type="match status" value="1"/>
</dbReference>
<dbReference type="STRING" id="420953.SAMN05192543_101255"/>
<dbReference type="Proteomes" id="UP000199548">
    <property type="component" value="Unassembled WGS sequence"/>
</dbReference>
<evidence type="ECO:0000259" key="1">
    <source>
        <dbReference type="Pfam" id="PF04168"/>
    </source>
</evidence>